<dbReference type="PANTHER" id="PTHR12599">
    <property type="entry name" value="PTERIN-4-ALPHA-CARBINOLAMINE DEHYDRATASE"/>
    <property type="match status" value="1"/>
</dbReference>
<protein>
    <recommendedName>
        <fullName evidence="4">Putative pterin-4-alpha-carbinolamine dehydratase</fullName>
        <ecNumber evidence="3">4.2.1.96</ecNumber>
    </recommendedName>
</protein>
<keyword evidence="5 6" id="KW-0456">Lyase</keyword>
<dbReference type="EC" id="4.2.1.96" evidence="3"/>
<name>A0A6C7E5H3_ILUCY</name>
<proteinExistence type="inferred from homology"/>
<dbReference type="Gene3D" id="3.30.1360.20">
    <property type="entry name" value="Transcriptional coactivator/pterin dehydratase"/>
    <property type="match status" value="1"/>
</dbReference>
<dbReference type="Pfam" id="PF01329">
    <property type="entry name" value="Pterin_4a"/>
    <property type="match status" value="1"/>
</dbReference>
<evidence type="ECO:0000256" key="3">
    <source>
        <dbReference type="ARBA" id="ARBA00013252"/>
    </source>
</evidence>
<dbReference type="InterPro" id="IPR036428">
    <property type="entry name" value="PCD_sf"/>
</dbReference>
<evidence type="ECO:0000313" key="6">
    <source>
        <dbReference type="EMBL" id="BAN01790.1"/>
    </source>
</evidence>
<evidence type="ECO:0000256" key="4">
    <source>
        <dbReference type="ARBA" id="ARBA00021735"/>
    </source>
</evidence>
<keyword evidence="7" id="KW-1185">Reference proteome</keyword>
<accession>A0A6C7E5H3</accession>
<evidence type="ECO:0000313" key="7">
    <source>
        <dbReference type="Proteomes" id="UP000011863"/>
    </source>
</evidence>
<evidence type="ECO:0000256" key="5">
    <source>
        <dbReference type="ARBA" id="ARBA00023239"/>
    </source>
</evidence>
<sequence>MSWSEVDDGLEREFTFANFREAFAFMTRVAFIAEEHDHHPEWSNVYGTVRIRLTTHDAGHVVTERDRAVAAAIDAIAGS</sequence>
<evidence type="ECO:0000256" key="2">
    <source>
        <dbReference type="ARBA" id="ARBA00006472"/>
    </source>
</evidence>
<organism evidence="6 7">
    <name type="scientific">Ilumatobacter coccineus (strain NBRC 103263 / KCTC 29153 / YM16-304)</name>
    <dbReference type="NCBI Taxonomy" id="1313172"/>
    <lineage>
        <taxon>Bacteria</taxon>
        <taxon>Bacillati</taxon>
        <taxon>Actinomycetota</taxon>
        <taxon>Acidimicrobiia</taxon>
        <taxon>Acidimicrobiales</taxon>
        <taxon>Ilumatobacteraceae</taxon>
        <taxon>Ilumatobacter</taxon>
    </lineage>
</organism>
<dbReference type="Proteomes" id="UP000011863">
    <property type="component" value="Chromosome"/>
</dbReference>
<dbReference type="InterPro" id="IPR001533">
    <property type="entry name" value="Pterin_deHydtase"/>
</dbReference>
<gene>
    <name evidence="6" type="ORF">YM304_14760</name>
</gene>
<dbReference type="SUPFAM" id="SSF55248">
    <property type="entry name" value="PCD-like"/>
    <property type="match status" value="1"/>
</dbReference>
<dbReference type="GO" id="GO:0006729">
    <property type="term" value="P:tetrahydrobiopterin biosynthetic process"/>
    <property type="evidence" value="ECO:0007669"/>
    <property type="project" value="InterPro"/>
</dbReference>
<dbReference type="PANTHER" id="PTHR12599:SF0">
    <property type="entry name" value="PTERIN-4-ALPHA-CARBINOLAMINE DEHYDRATASE"/>
    <property type="match status" value="1"/>
</dbReference>
<dbReference type="AlphaFoldDB" id="A0A6C7E5H3"/>
<dbReference type="KEGG" id="aym:YM304_14760"/>
<dbReference type="GO" id="GO:0008124">
    <property type="term" value="F:4-alpha-hydroxytetrahydrobiopterin dehydratase activity"/>
    <property type="evidence" value="ECO:0007669"/>
    <property type="project" value="UniProtKB-EC"/>
</dbReference>
<dbReference type="EMBL" id="AP012057">
    <property type="protein sequence ID" value="BAN01790.1"/>
    <property type="molecule type" value="Genomic_DNA"/>
</dbReference>
<comment type="catalytic activity">
    <reaction evidence="1">
        <text>(4aS,6R)-4a-hydroxy-L-erythro-5,6,7,8-tetrahydrobiopterin = (6R)-L-erythro-6,7-dihydrobiopterin + H2O</text>
        <dbReference type="Rhea" id="RHEA:11920"/>
        <dbReference type="ChEBI" id="CHEBI:15377"/>
        <dbReference type="ChEBI" id="CHEBI:15642"/>
        <dbReference type="ChEBI" id="CHEBI:43120"/>
        <dbReference type="EC" id="4.2.1.96"/>
    </reaction>
</comment>
<reference evidence="6 7" key="1">
    <citation type="journal article" date="2013" name="Int. J. Syst. Evol. Microbiol.">
        <title>Ilumatobacter nonamiense sp. nov. and Ilumatobacter coccineum sp. nov., isolated from seashore sand.</title>
        <authorList>
            <person name="Matsumoto A."/>
            <person name="Kasai H."/>
            <person name="Matsuo Y."/>
            <person name="Shizuri Y."/>
            <person name="Ichikawa N."/>
            <person name="Fujita N."/>
            <person name="Omura S."/>
            <person name="Takahashi Y."/>
        </authorList>
    </citation>
    <scope>NUCLEOTIDE SEQUENCE [LARGE SCALE GENOMIC DNA]</scope>
    <source>
        <strain evidence="7">NBRC 103263 / KCTC 29153 / YM16-304</strain>
    </source>
</reference>
<comment type="similarity">
    <text evidence="2">Belongs to the pterin-4-alpha-carbinolamine dehydratase family.</text>
</comment>
<dbReference type="RefSeq" id="WP_015441037.1">
    <property type="nucleotide sequence ID" value="NC_020520.1"/>
</dbReference>
<dbReference type="OrthoDB" id="15077at2"/>
<evidence type="ECO:0000256" key="1">
    <source>
        <dbReference type="ARBA" id="ARBA00001554"/>
    </source>
</evidence>